<name>A0ABU9PVK8_9BURK</name>
<dbReference type="Proteomes" id="UP001495910">
    <property type="component" value="Unassembled WGS sequence"/>
</dbReference>
<dbReference type="EMBL" id="JBANDC010000007">
    <property type="protein sequence ID" value="MEM4988010.1"/>
    <property type="molecule type" value="Genomic_DNA"/>
</dbReference>
<dbReference type="SUPFAM" id="SSF56349">
    <property type="entry name" value="DNA breaking-rejoining enzymes"/>
    <property type="match status" value="1"/>
</dbReference>
<evidence type="ECO:0000313" key="2">
    <source>
        <dbReference type="EMBL" id="MEM4988010.1"/>
    </source>
</evidence>
<dbReference type="InterPro" id="IPR013762">
    <property type="entry name" value="Integrase-like_cat_sf"/>
</dbReference>
<keyword evidence="3" id="KW-1185">Reference proteome</keyword>
<dbReference type="Gene3D" id="1.10.443.10">
    <property type="entry name" value="Intergrase catalytic core"/>
    <property type="match status" value="1"/>
</dbReference>
<gene>
    <name evidence="2" type="ORF">V8G57_11490</name>
</gene>
<evidence type="ECO:0000313" key="3">
    <source>
        <dbReference type="Proteomes" id="UP001495910"/>
    </source>
</evidence>
<keyword evidence="1" id="KW-0233">DNA recombination</keyword>
<sequence>MHPELSEKAEVTRIGYAFPNPGRAKIRVRTEDAEHYVDTTGATWKWTDSGTKYRIRWNEIRLPETVKEIAKAYIFHRLESRSPHTVGSDASMIKDIGAIENSIVFPWTTESALAILVNLYKRDVKLAIFFRVFYCWCLASGKPGFSRETYFVLEETKLNISSPYQSLFLHLRYVTQEQEILVLRIIKDSYDPDDWHALRSNVLLHISFELAPRPSQLYALNAEDLEVLKIPSKDLANKENEFYSLWLPMAKKRGAGIPERRPKQISTELGNKIQQLIRLNEVLFGKNINALFLKSSRIRLSAYSISVCLIQKLEPLNLPTGGGATLLRHHLGQGLADQGAPADVIAEAMGHNSTVAARAYIAATPTIAKIKARALGKNDTYKSIMKMMLTGEIAARDDFDKERWVKGVVHTQYLVGIGGCDLPAQNHCPKNPIYSCYTCRDFHPFADGPHDKVRSALEMQAQFFIDAALKSMELDRSRVPVQLEQTLEAVDAVISRCNEK</sequence>
<accession>A0ABU9PVK8</accession>
<proteinExistence type="predicted"/>
<dbReference type="RefSeq" id="WP_342829503.1">
    <property type="nucleotide sequence ID" value="NZ_JBANDC010000007.1"/>
</dbReference>
<reference evidence="2 3" key="1">
    <citation type="submission" date="2024-02" db="EMBL/GenBank/DDBJ databases">
        <title>Draft genome sequence of Collimonas sp. strain H4R21, an effective mineral-weathering bacterial strain isolated from the beech rhizosphere.</title>
        <authorList>
            <person name="Morin E."/>
            <person name="Uroz S."/>
            <person name="Leveau J.H.J."/>
            <person name="Kumar R."/>
            <person name="Rey M.W."/>
            <person name="Pham J."/>
        </authorList>
    </citation>
    <scope>NUCLEOTIDE SEQUENCE [LARGE SCALE GENOMIC DNA]</scope>
    <source>
        <strain evidence="2 3">H4R21</strain>
    </source>
</reference>
<dbReference type="InterPro" id="IPR011010">
    <property type="entry name" value="DNA_brk_join_enz"/>
</dbReference>
<organism evidence="2 3">
    <name type="scientific">Collimonas rhizosphaerae</name>
    <dbReference type="NCBI Taxonomy" id="3126357"/>
    <lineage>
        <taxon>Bacteria</taxon>
        <taxon>Pseudomonadati</taxon>
        <taxon>Pseudomonadota</taxon>
        <taxon>Betaproteobacteria</taxon>
        <taxon>Burkholderiales</taxon>
        <taxon>Oxalobacteraceae</taxon>
        <taxon>Collimonas</taxon>
    </lineage>
</organism>
<evidence type="ECO:0000256" key="1">
    <source>
        <dbReference type="ARBA" id="ARBA00023172"/>
    </source>
</evidence>
<evidence type="ECO:0008006" key="4">
    <source>
        <dbReference type="Google" id="ProtNLM"/>
    </source>
</evidence>
<protein>
    <recommendedName>
        <fullName evidence="4">Phage integrase family protein</fullName>
    </recommendedName>
</protein>
<comment type="caution">
    <text evidence="2">The sequence shown here is derived from an EMBL/GenBank/DDBJ whole genome shotgun (WGS) entry which is preliminary data.</text>
</comment>